<evidence type="ECO:0000256" key="4">
    <source>
        <dbReference type="ARBA" id="ARBA00022741"/>
    </source>
</evidence>
<dbReference type="PROSITE" id="PS51192">
    <property type="entry name" value="HELICASE_ATP_BIND_1"/>
    <property type="match status" value="1"/>
</dbReference>
<evidence type="ECO:0000256" key="9">
    <source>
        <dbReference type="ARBA" id="ARBA00023235"/>
    </source>
</evidence>
<feature type="domain" description="Helicase ATP-binding" evidence="15">
    <location>
        <begin position="29"/>
        <end position="203"/>
    </location>
</feature>
<dbReference type="PROSITE" id="PS51194">
    <property type="entry name" value="HELICASE_CTER"/>
    <property type="match status" value="1"/>
</dbReference>
<keyword evidence="10 13" id="KW-0539">Nucleus</keyword>
<dbReference type="GO" id="GO:0005524">
    <property type="term" value="F:ATP binding"/>
    <property type="evidence" value="ECO:0007669"/>
    <property type="project" value="UniProtKB-KW"/>
</dbReference>
<evidence type="ECO:0000256" key="2">
    <source>
        <dbReference type="ARBA" id="ARBA00005446"/>
    </source>
</evidence>
<comment type="subcellular location">
    <subcellularLocation>
        <location evidence="1 13">Nucleus</location>
    </subcellularLocation>
</comment>
<dbReference type="GO" id="GO:0005737">
    <property type="term" value="C:cytoplasm"/>
    <property type="evidence" value="ECO:0007669"/>
    <property type="project" value="TreeGrafter"/>
</dbReference>
<dbReference type="GO" id="GO:0046872">
    <property type="term" value="F:metal ion binding"/>
    <property type="evidence" value="ECO:0007669"/>
    <property type="project" value="UniProtKB-KW"/>
</dbReference>
<keyword evidence="18" id="KW-1185">Reference proteome</keyword>
<proteinExistence type="inferred from homology"/>
<dbReference type="Pfam" id="PF00271">
    <property type="entry name" value="Helicase_C"/>
    <property type="match status" value="1"/>
</dbReference>
<dbReference type="AlphaFoldDB" id="A0AA38IL80"/>
<dbReference type="Pfam" id="PF16124">
    <property type="entry name" value="RecQ_Zn_bind"/>
    <property type="match status" value="1"/>
</dbReference>
<dbReference type="GO" id="GO:0005694">
    <property type="term" value="C:chromosome"/>
    <property type="evidence" value="ECO:0007669"/>
    <property type="project" value="InterPro"/>
</dbReference>
<evidence type="ECO:0000256" key="12">
    <source>
        <dbReference type="ARBA" id="ARBA00049360"/>
    </source>
</evidence>
<keyword evidence="9" id="KW-0413">Isomerase</keyword>
<dbReference type="InterPro" id="IPR027417">
    <property type="entry name" value="P-loop_NTPase"/>
</dbReference>
<dbReference type="InterPro" id="IPR013257">
    <property type="entry name" value="SRI"/>
</dbReference>
<dbReference type="Gene3D" id="3.40.50.300">
    <property type="entry name" value="P-loop containing nucleotide triphosphate hydrolases"/>
    <property type="match status" value="2"/>
</dbReference>
<dbReference type="FunFam" id="3.40.50.300:FF:000444">
    <property type="entry name" value="ATP-dependent DNA helicase"/>
    <property type="match status" value="1"/>
</dbReference>
<keyword evidence="6 13" id="KW-0347">Helicase</keyword>
<feature type="domain" description="Helicase C-terminal" evidence="16">
    <location>
        <begin position="231"/>
        <end position="388"/>
    </location>
</feature>
<dbReference type="Proteomes" id="UP001168821">
    <property type="component" value="Unassembled WGS sequence"/>
</dbReference>
<dbReference type="GO" id="GO:0003677">
    <property type="term" value="F:DNA binding"/>
    <property type="evidence" value="ECO:0007669"/>
    <property type="project" value="UniProtKB-KW"/>
</dbReference>
<dbReference type="PROSITE" id="PS00690">
    <property type="entry name" value="DEAH_ATP_HELICASE"/>
    <property type="match status" value="1"/>
</dbReference>
<dbReference type="PANTHER" id="PTHR13710">
    <property type="entry name" value="DNA HELICASE RECQ FAMILY MEMBER"/>
    <property type="match status" value="1"/>
</dbReference>
<keyword evidence="4 13" id="KW-0547">Nucleotide-binding</keyword>
<dbReference type="GO" id="GO:0000724">
    <property type="term" value="P:double-strand break repair via homologous recombination"/>
    <property type="evidence" value="ECO:0007669"/>
    <property type="project" value="TreeGrafter"/>
</dbReference>
<protein>
    <recommendedName>
        <fullName evidence="13">ATP-dependent DNA helicase</fullName>
        <ecNumber evidence="13">5.6.2.4</ecNumber>
    </recommendedName>
</protein>
<name>A0AA38IL80_9CUCU</name>
<reference evidence="17" key="1">
    <citation type="journal article" date="2023" name="G3 (Bethesda)">
        <title>Whole genome assemblies of Zophobas morio and Tenebrio molitor.</title>
        <authorList>
            <person name="Kaur S."/>
            <person name="Stinson S.A."/>
            <person name="diCenzo G.C."/>
        </authorList>
    </citation>
    <scope>NUCLEOTIDE SEQUENCE</scope>
    <source>
        <strain evidence="17">QUZm001</strain>
    </source>
</reference>
<dbReference type="EC" id="5.6.2.4" evidence="13"/>
<evidence type="ECO:0000256" key="10">
    <source>
        <dbReference type="ARBA" id="ARBA00023242"/>
    </source>
</evidence>
<dbReference type="GO" id="GO:0005634">
    <property type="term" value="C:nucleus"/>
    <property type="evidence" value="ECO:0007669"/>
    <property type="project" value="UniProtKB-SubCell"/>
</dbReference>
<evidence type="ECO:0000256" key="5">
    <source>
        <dbReference type="ARBA" id="ARBA00022801"/>
    </source>
</evidence>
<evidence type="ECO:0000256" key="13">
    <source>
        <dbReference type="RuleBase" id="RU364117"/>
    </source>
</evidence>
<sequence length="861" mass="98817">MDENIILSGLKETFKFDSFKSSLQENAIKEICQRKNDVLVSMPTGSGKSLCYQLPAVLHPDKVTIVFSPLLALIKDQVDHLQALHVRAASLNSKTLKAERDSLMADLKCKQTLTRLLYITPEQAATHTFRSLFDYLVKFDKVAYIVVDEAHCVSQWGHDFRPDYLKLGDLRISPSIPCLALTATAGADVTKDIIKNLKLSNNLKVFKTSCFRANLFYDVFYQNMLENPFMHLKKFIDECLKGDSEDVKMGDRGCGIVYCRTREQTEVVSNKLNSLGVQSRCYHAGLRNADRLEYQEAWQKGEYTVICATISFGMGVDKATVRFVVHWGVPKDPASFYQESGRAGRDGKPSKCRIYYNRADCRAIEFHLSHDLAKAKDKESRKAKAETAIKGFKKMVEYCENANACRHKLFTDHFGEPPPKCSKRCDICKDKKAVEKMVEEFHVKSIEYSSRAFSSRDLDYSDLYGEGRKGQKDDAQDYASDEFNSDVREKRAKKESNQLIQKQFALRRSAQEVSQKTIDKLFSERSRVMAASSTSSKVKGLTLVLREQYLSKIVEVLHANYKDCMDVEDQSFDRRDVEDCAVEMEYSVFTANTNMTMYRSSLAKMISAIKRCTDDKIVYETLLTFTPKPAKYETLGDLFRNIEKEQKSKIKTGSQSEEVSVKKATNGTFQTAWQVLEKEERKKQPTIGDFFKKVESEVKTDEMGEKKNRDLKSLFGEEPDEEEGKKVDVQIDHDKKERKRKHEEKHKRQEKKQKVGESSMDKEYEKFVEAVENSVEKKNEQNGESSNKVKKNKLKKTEIGNLVVKLLTPAYVERRFESRDTFKSTARNISHALIDKDENEIKEYVENFLKKNDEITSQTVL</sequence>
<evidence type="ECO:0000256" key="8">
    <source>
        <dbReference type="ARBA" id="ARBA00023125"/>
    </source>
</evidence>
<evidence type="ECO:0000256" key="1">
    <source>
        <dbReference type="ARBA" id="ARBA00004123"/>
    </source>
</evidence>
<comment type="caution">
    <text evidence="17">The sequence shown here is derived from an EMBL/GenBank/DDBJ whole genome shotgun (WGS) entry which is preliminary data.</text>
</comment>
<keyword evidence="5 13" id="KW-0378">Hydrolase</keyword>
<evidence type="ECO:0000259" key="15">
    <source>
        <dbReference type="PROSITE" id="PS51192"/>
    </source>
</evidence>
<dbReference type="SMART" id="SM00490">
    <property type="entry name" value="HELICc"/>
    <property type="match status" value="1"/>
</dbReference>
<evidence type="ECO:0000256" key="11">
    <source>
        <dbReference type="ARBA" id="ARBA00034617"/>
    </source>
</evidence>
<evidence type="ECO:0000256" key="3">
    <source>
        <dbReference type="ARBA" id="ARBA00022723"/>
    </source>
</evidence>
<dbReference type="SMART" id="SM00487">
    <property type="entry name" value="DEXDc"/>
    <property type="match status" value="1"/>
</dbReference>
<keyword evidence="7 13" id="KW-0067">ATP-binding</keyword>
<dbReference type="NCBIfam" id="TIGR00614">
    <property type="entry name" value="recQ_fam"/>
    <property type="match status" value="1"/>
</dbReference>
<dbReference type="Pfam" id="PF08236">
    <property type="entry name" value="SRI"/>
    <property type="match status" value="1"/>
</dbReference>
<feature type="compositionally biased region" description="Basic and acidic residues" evidence="14">
    <location>
        <begin position="723"/>
        <end position="735"/>
    </location>
</feature>
<evidence type="ECO:0000313" key="17">
    <source>
        <dbReference type="EMBL" id="KAJ3658875.1"/>
    </source>
</evidence>
<comment type="catalytic activity">
    <reaction evidence="11 13">
        <text>Couples ATP hydrolysis with the unwinding of duplex DNA by translocating in the 3'-5' direction.</text>
        <dbReference type="EC" id="5.6.2.4"/>
    </reaction>
</comment>
<dbReference type="Pfam" id="PF00270">
    <property type="entry name" value="DEAD"/>
    <property type="match status" value="1"/>
</dbReference>
<feature type="compositionally biased region" description="Basic and acidic residues" evidence="14">
    <location>
        <begin position="698"/>
        <end position="712"/>
    </location>
</feature>
<comment type="catalytic activity">
    <reaction evidence="12 13">
        <text>ATP + H2O = ADP + phosphate + H(+)</text>
        <dbReference type="Rhea" id="RHEA:13065"/>
        <dbReference type="ChEBI" id="CHEBI:15377"/>
        <dbReference type="ChEBI" id="CHEBI:15378"/>
        <dbReference type="ChEBI" id="CHEBI:30616"/>
        <dbReference type="ChEBI" id="CHEBI:43474"/>
        <dbReference type="ChEBI" id="CHEBI:456216"/>
    </reaction>
</comment>
<feature type="compositionally biased region" description="Basic residues" evidence="14">
    <location>
        <begin position="736"/>
        <end position="751"/>
    </location>
</feature>
<keyword evidence="3" id="KW-0479">Metal-binding</keyword>
<keyword evidence="8" id="KW-0238">DNA-binding</keyword>
<evidence type="ECO:0000259" key="16">
    <source>
        <dbReference type="PROSITE" id="PS51194"/>
    </source>
</evidence>
<gene>
    <name evidence="17" type="ORF">Zmor_010591</name>
</gene>
<evidence type="ECO:0000256" key="14">
    <source>
        <dbReference type="SAM" id="MobiDB-lite"/>
    </source>
</evidence>
<dbReference type="InterPro" id="IPR014001">
    <property type="entry name" value="Helicase_ATP-bd"/>
</dbReference>
<dbReference type="EMBL" id="JALNTZ010000003">
    <property type="protein sequence ID" value="KAJ3658875.1"/>
    <property type="molecule type" value="Genomic_DNA"/>
</dbReference>
<dbReference type="InterPro" id="IPR001650">
    <property type="entry name" value="Helicase_C-like"/>
</dbReference>
<dbReference type="GO" id="GO:0009378">
    <property type="term" value="F:four-way junction helicase activity"/>
    <property type="evidence" value="ECO:0007669"/>
    <property type="project" value="TreeGrafter"/>
</dbReference>
<dbReference type="Gene3D" id="6.10.250.3140">
    <property type="match status" value="1"/>
</dbReference>
<organism evidence="17 18">
    <name type="scientific">Zophobas morio</name>
    <dbReference type="NCBI Taxonomy" id="2755281"/>
    <lineage>
        <taxon>Eukaryota</taxon>
        <taxon>Metazoa</taxon>
        <taxon>Ecdysozoa</taxon>
        <taxon>Arthropoda</taxon>
        <taxon>Hexapoda</taxon>
        <taxon>Insecta</taxon>
        <taxon>Pterygota</taxon>
        <taxon>Neoptera</taxon>
        <taxon>Endopterygota</taxon>
        <taxon>Coleoptera</taxon>
        <taxon>Polyphaga</taxon>
        <taxon>Cucujiformia</taxon>
        <taxon>Tenebrionidae</taxon>
        <taxon>Zophobas</taxon>
    </lineage>
</organism>
<evidence type="ECO:0000256" key="7">
    <source>
        <dbReference type="ARBA" id="ARBA00022840"/>
    </source>
</evidence>
<dbReference type="InterPro" id="IPR004589">
    <property type="entry name" value="DNA_helicase_ATP-dep_RecQ"/>
</dbReference>
<feature type="region of interest" description="Disordered" evidence="14">
    <location>
        <begin position="698"/>
        <end position="763"/>
    </location>
</feature>
<feature type="compositionally biased region" description="Basic and acidic residues" evidence="14">
    <location>
        <begin position="752"/>
        <end position="763"/>
    </location>
</feature>
<dbReference type="GO" id="GO:0016787">
    <property type="term" value="F:hydrolase activity"/>
    <property type="evidence" value="ECO:0007669"/>
    <property type="project" value="UniProtKB-KW"/>
</dbReference>
<comment type="similarity">
    <text evidence="2 13">Belongs to the helicase family. RecQ subfamily.</text>
</comment>
<dbReference type="GO" id="GO:0006355">
    <property type="term" value="P:regulation of DNA-templated transcription"/>
    <property type="evidence" value="ECO:0007669"/>
    <property type="project" value="InterPro"/>
</dbReference>
<evidence type="ECO:0000256" key="6">
    <source>
        <dbReference type="ARBA" id="ARBA00022806"/>
    </source>
</evidence>
<dbReference type="PANTHER" id="PTHR13710:SF152">
    <property type="entry name" value="ATP-DEPENDENT DNA HELICASE Q5"/>
    <property type="match status" value="1"/>
</dbReference>
<dbReference type="InterPro" id="IPR002464">
    <property type="entry name" value="DNA/RNA_helicase_DEAH_CS"/>
</dbReference>
<dbReference type="GO" id="GO:0043138">
    <property type="term" value="F:3'-5' DNA helicase activity"/>
    <property type="evidence" value="ECO:0007669"/>
    <property type="project" value="UniProtKB-EC"/>
</dbReference>
<dbReference type="InterPro" id="IPR032284">
    <property type="entry name" value="RecQ_Zn-bd"/>
</dbReference>
<dbReference type="SUPFAM" id="SSF52540">
    <property type="entry name" value="P-loop containing nucleoside triphosphate hydrolases"/>
    <property type="match status" value="1"/>
</dbReference>
<evidence type="ECO:0000313" key="18">
    <source>
        <dbReference type="Proteomes" id="UP001168821"/>
    </source>
</evidence>
<dbReference type="InterPro" id="IPR011545">
    <property type="entry name" value="DEAD/DEAH_box_helicase_dom"/>
</dbReference>
<accession>A0AA38IL80</accession>